<evidence type="ECO:0000256" key="1">
    <source>
        <dbReference type="ARBA" id="ARBA00004127"/>
    </source>
</evidence>
<dbReference type="PANTHER" id="PTHR13148:SF0">
    <property type="entry name" value="POST-GPI ATTACHMENT TO PROTEINS FACTOR 3"/>
    <property type="match status" value="1"/>
</dbReference>
<keyword evidence="4 8" id="KW-0812">Transmembrane</keyword>
<accession>A7S221</accession>
<keyword evidence="7 8" id="KW-0472">Membrane</keyword>
<keyword evidence="3 8" id="KW-0337">GPI-anchor biosynthesis</keyword>
<dbReference type="InterPro" id="IPR007217">
    <property type="entry name" value="Per1-like"/>
</dbReference>
<feature type="transmembrane region" description="Helical" evidence="8">
    <location>
        <begin position="190"/>
        <end position="211"/>
    </location>
</feature>
<dbReference type="OrthoDB" id="419770at2759"/>
<evidence type="ECO:0000313" key="9">
    <source>
        <dbReference type="EMBL" id="EDO42161.1"/>
    </source>
</evidence>
<proteinExistence type="inferred from homology"/>
<dbReference type="KEGG" id="nve:5514015"/>
<feature type="transmembrane region" description="Helical" evidence="8">
    <location>
        <begin position="133"/>
        <end position="153"/>
    </location>
</feature>
<sequence>MLVIGVLLVLTLCCVQPTLSSWGDKMYRFQDCLTECSALCYKKGYPKDLPLTLRVFGWACGDECKYQCMHEVTEYDVQHSRPIKQFYGKWPFVRLFGIQEPASAIFSLLNGVGHLIGWRRYRNSVPPHHKMYNLWRSYMLVNINAWLWSTVFHSRDISWTEKLDYFSATSLVLCSIFCFFVRVAGPEKRLVCGCFGAVLLILFCCHMFYLGMVKMDYSYNIAANVAIGIINMTGWILWCAKNLRQQPYLWKCIVISASLFFLVGLEVFDFPPLWWIFDAHSLWHLSTIPFCYFWYSFLIDDCRYQMEEDKRPKEA</sequence>
<dbReference type="InParanoid" id="A7S221"/>
<keyword evidence="5 8" id="KW-0732">Signal</keyword>
<dbReference type="STRING" id="45351.A7S221"/>
<dbReference type="PANTHER" id="PTHR13148">
    <property type="entry name" value="PER1-RELATED"/>
    <property type="match status" value="1"/>
</dbReference>
<feature type="chain" id="PRO_5016484024" description="Post-GPI attachment to proteins factor 3" evidence="8">
    <location>
        <begin position="21"/>
        <end position="315"/>
    </location>
</feature>
<dbReference type="eggNOG" id="KOG2970">
    <property type="taxonomic scope" value="Eukaryota"/>
</dbReference>
<evidence type="ECO:0000256" key="6">
    <source>
        <dbReference type="ARBA" id="ARBA00022989"/>
    </source>
</evidence>
<dbReference type="Pfam" id="PF04080">
    <property type="entry name" value="Per1"/>
    <property type="match status" value="1"/>
</dbReference>
<reference evidence="9 10" key="1">
    <citation type="journal article" date="2007" name="Science">
        <title>Sea anemone genome reveals ancestral eumetazoan gene repertoire and genomic organization.</title>
        <authorList>
            <person name="Putnam N.H."/>
            <person name="Srivastava M."/>
            <person name="Hellsten U."/>
            <person name="Dirks B."/>
            <person name="Chapman J."/>
            <person name="Salamov A."/>
            <person name="Terry A."/>
            <person name="Shapiro H."/>
            <person name="Lindquist E."/>
            <person name="Kapitonov V.V."/>
            <person name="Jurka J."/>
            <person name="Genikhovich G."/>
            <person name="Grigoriev I.V."/>
            <person name="Lucas S.M."/>
            <person name="Steele R.E."/>
            <person name="Finnerty J.R."/>
            <person name="Technau U."/>
            <person name="Martindale M.Q."/>
            <person name="Rokhsar D.S."/>
        </authorList>
    </citation>
    <scope>NUCLEOTIDE SEQUENCE [LARGE SCALE GENOMIC DNA]</scope>
    <source>
        <strain evidence="10">CH2 X CH6</strain>
    </source>
</reference>
<comment type="subcellular location">
    <subcellularLocation>
        <location evidence="1">Endomembrane system</location>
        <topology evidence="1">Multi-pass membrane protein</topology>
    </subcellularLocation>
    <subcellularLocation>
        <location evidence="8">Golgi apparatus membrane</location>
        <topology evidence="8">Multi-pass membrane protein</topology>
    </subcellularLocation>
</comment>
<comment type="similarity">
    <text evidence="2 8">Belongs to the PGAP3 family.</text>
</comment>
<dbReference type="EMBL" id="DS469567">
    <property type="protein sequence ID" value="EDO42161.1"/>
    <property type="molecule type" value="Genomic_DNA"/>
</dbReference>
<feature type="transmembrane region" description="Helical" evidence="8">
    <location>
        <begin position="217"/>
        <end position="236"/>
    </location>
</feature>
<protein>
    <recommendedName>
        <fullName evidence="8">Post-GPI attachment to proteins factor 3</fullName>
    </recommendedName>
</protein>
<feature type="transmembrane region" description="Helical" evidence="8">
    <location>
        <begin position="102"/>
        <end position="121"/>
    </location>
</feature>
<feature type="transmembrane region" description="Helical" evidence="8">
    <location>
        <begin position="248"/>
        <end position="268"/>
    </location>
</feature>
<dbReference type="Proteomes" id="UP000001593">
    <property type="component" value="Unassembled WGS sequence"/>
</dbReference>
<evidence type="ECO:0000256" key="2">
    <source>
        <dbReference type="ARBA" id="ARBA00006387"/>
    </source>
</evidence>
<organism evidence="9 10">
    <name type="scientific">Nematostella vectensis</name>
    <name type="common">Starlet sea anemone</name>
    <dbReference type="NCBI Taxonomy" id="45351"/>
    <lineage>
        <taxon>Eukaryota</taxon>
        <taxon>Metazoa</taxon>
        <taxon>Cnidaria</taxon>
        <taxon>Anthozoa</taxon>
        <taxon>Hexacorallia</taxon>
        <taxon>Actiniaria</taxon>
        <taxon>Edwardsiidae</taxon>
        <taxon>Nematostella</taxon>
    </lineage>
</organism>
<evidence type="ECO:0000256" key="5">
    <source>
        <dbReference type="ARBA" id="ARBA00022729"/>
    </source>
</evidence>
<evidence type="ECO:0000256" key="3">
    <source>
        <dbReference type="ARBA" id="ARBA00022502"/>
    </source>
</evidence>
<keyword evidence="8" id="KW-0333">Golgi apparatus</keyword>
<dbReference type="GO" id="GO:0016788">
    <property type="term" value="F:hydrolase activity, acting on ester bonds"/>
    <property type="evidence" value="ECO:0000318"/>
    <property type="project" value="GO_Central"/>
</dbReference>
<evidence type="ECO:0000256" key="4">
    <source>
        <dbReference type="ARBA" id="ARBA00022692"/>
    </source>
</evidence>
<gene>
    <name evidence="9" type="ORF">NEMVEDRAFT_v1g205582</name>
</gene>
<comment type="function">
    <text evidence="8">Involved in the lipid remodeling steps of GPI-anchor maturation.</text>
</comment>
<dbReference type="GO" id="GO:0006506">
    <property type="term" value="P:GPI anchor biosynthetic process"/>
    <property type="evidence" value="ECO:0000318"/>
    <property type="project" value="GO_Central"/>
</dbReference>
<dbReference type="AlphaFoldDB" id="A7S221"/>
<dbReference type="OMA" id="DFMIEDC"/>
<dbReference type="HOGENOM" id="CLU_032917_1_1_1"/>
<evidence type="ECO:0000313" key="10">
    <source>
        <dbReference type="Proteomes" id="UP000001593"/>
    </source>
</evidence>
<keyword evidence="10" id="KW-1185">Reference proteome</keyword>
<dbReference type="GO" id="GO:0000139">
    <property type="term" value="C:Golgi membrane"/>
    <property type="evidence" value="ECO:0007669"/>
    <property type="project" value="UniProtKB-SubCell"/>
</dbReference>
<feature type="transmembrane region" description="Helical" evidence="8">
    <location>
        <begin position="274"/>
        <end position="295"/>
    </location>
</feature>
<dbReference type="GO" id="GO:0005789">
    <property type="term" value="C:endoplasmic reticulum membrane"/>
    <property type="evidence" value="ECO:0000318"/>
    <property type="project" value="GO_Central"/>
</dbReference>
<feature type="transmembrane region" description="Helical" evidence="8">
    <location>
        <begin position="165"/>
        <end position="183"/>
    </location>
</feature>
<evidence type="ECO:0000256" key="7">
    <source>
        <dbReference type="ARBA" id="ARBA00023136"/>
    </source>
</evidence>
<feature type="signal peptide" evidence="8">
    <location>
        <begin position="1"/>
        <end position="20"/>
    </location>
</feature>
<evidence type="ECO:0000256" key="8">
    <source>
        <dbReference type="RuleBase" id="RU365066"/>
    </source>
</evidence>
<keyword evidence="6 8" id="KW-1133">Transmembrane helix</keyword>
<dbReference type="PhylomeDB" id="A7S221"/>
<name>A7S221_NEMVE</name>